<feature type="domain" description="RNA-binding S4" evidence="8">
    <location>
        <begin position="205"/>
        <end position="263"/>
    </location>
</feature>
<dbReference type="InterPro" id="IPR050343">
    <property type="entry name" value="RsuA_PseudoU_synthase"/>
</dbReference>
<reference evidence="9 10" key="1">
    <citation type="submission" date="2018-06" db="EMBL/GenBank/DDBJ databases">
        <authorList>
            <consortium name="Pathogen Informatics"/>
            <person name="Doyle S."/>
        </authorList>
    </citation>
    <scope>NUCLEOTIDE SEQUENCE [LARGE SCALE GENOMIC DNA]</scope>
    <source>
        <strain evidence="9 10">NCTC13350</strain>
    </source>
</reference>
<evidence type="ECO:0000256" key="4">
    <source>
        <dbReference type="ARBA" id="ARBA00023235"/>
    </source>
</evidence>
<dbReference type="InterPro" id="IPR002942">
    <property type="entry name" value="S4_RNA-bd"/>
</dbReference>
<evidence type="ECO:0000256" key="2">
    <source>
        <dbReference type="ARBA" id="ARBA00008348"/>
    </source>
</evidence>
<evidence type="ECO:0000256" key="3">
    <source>
        <dbReference type="ARBA" id="ARBA00022884"/>
    </source>
</evidence>
<name>A0A378ZRN0_9HYPH</name>
<feature type="region of interest" description="Disordered" evidence="7">
    <location>
        <begin position="447"/>
        <end position="681"/>
    </location>
</feature>
<dbReference type="InterPro" id="IPR006145">
    <property type="entry name" value="PsdUridine_synth_RsuA/RluA"/>
</dbReference>
<dbReference type="GO" id="GO:0003723">
    <property type="term" value="F:RNA binding"/>
    <property type="evidence" value="ECO:0007669"/>
    <property type="project" value="UniProtKB-KW"/>
</dbReference>
<keyword evidence="3 5" id="KW-0694">RNA-binding</keyword>
<comment type="similarity">
    <text evidence="2 6">Belongs to the pseudouridine synthase RsuA family.</text>
</comment>
<dbReference type="Proteomes" id="UP000255000">
    <property type="component" value="Unassembled WGS sequence"/>
</dbReference>
<proteinExistence type="inferred from homology"/>
<dbReference type="SUPFAM" id="SSF55120">
    <property type="entry name" value="Pseudouridine synthase"/>
    <property type="match status" value="1"/>
</dbReference>
<keyword evidence="4 6" id="KW-0413">Isomerase</keyword>
<feature type="compositionally biased region" description="Gly residues" evidence="7">
    <location>
        <begin position="663"/>
        <end position="675"/>
    </location>
</feature>
<protein>
    <recommendedName>
        <fullName evidence="6">Pseudouridine synthase</fullName>
        <ecNumber evidence="6">5.4.99.-</ecNumber>
    </recommendedName>
</protein>
<evidence type="ECO:0000256" key="6">
    <source>
        <dbReference type="RuleBase" id="RU003887"/>
    </source>
</evidence>
<feature type="compositionally biased region" description="Basic and acidic residues" evidence="7">
    <location>
        <begin position="157"/>
        <end position="180"/>
    </location>
</feature>
<evidence type="ECO:0000256" key="5">
    <source>
        <dbReference type="PROSITE-ProRule" id="PRU00182"/>
    </source>
</evidence>
<gene>
    <name evidence="9" type="primary">rluB</name>
    <name evidence="9" type="ORF">NCTC13350_00805</name>
</gene>
<organism evidence="9 10">
    <name type="scientific">Pannonibacter phragmitetus</name>
    <dbReference type="NCBI Taxonomy" id="121719"/>
    <lineage>
        <taxon>Bacteria</taxon>
        <taxon>Pseudomonadati</taxon>
        <taxon>Pseudomonadota</taxon>
        <taxon>Alphaproteobacteria</taxon>
        <taxon>Hyphomicrobiales</taxon>
        <taxon>Stappiaceae</taxon>
        <taxon>Pannonibacter</taxon>
    </lineage>
</organism>
<dbReference type="Gene3D" id="3.10.290.10">
    <property type="entry name" value="RNA-binding S4 domain"/>
    <property type="match status" value="1"/>
</dbReference>
<evidence type="ECO:0000256" key="1">
    <source>
        <dbReference type="ARBA" id="ARBA00000073"/>
    </source>
</evidence>
<feature type="compositionally biased region" description="Basic and acidic residues" evidence="7">
    <location>
        <begin position="497"/>
        <end position="526"/>
    </location>
</feature>
<dbReference type="PANTHER" id="PTHR47683">
    <property type="entry name" value="PSEUDOURIDINE SYNTHASE FAMILY PROTEIN-RELATED"/>
    <property type="match status" value="1"/>
</dbReference>
<dbReference type="GO" id="GO:0000455">
    <property type="term" value="P:enzyme-directed rRNA pseudouridine synthesis"/>
    <property type="evidence" value="ECO:0007669"/>
    <property type="project" value="UniProtKB-ARBA"/>
</dbReference>
<feature type="compositionally biased region" description="Low complexity" evidence="7">
    <location>
        <begin position="183"/>
        <end position="192"/>
    </location>
</feature>
<dbReference type="InterPro" id="IPR020103">
    <property type="entry name" value="PsdUridine_synth_cat_dom_sf"/>
</dbReference>
<dbReference type="FunFam" id="3.10.290.10:FF:000003">
    <property type="entry name" value="Pseudouridine synthase"/>
    <property type="match status" value="1"/>
</dbReference>
<dbReference type="InterPro" id="IPR018496">
    <property type="entry name" value="PsdUridine_synth_RsuA/RluB_CS"/>
</dbReference>
<dbReference type="AlphaFoldDB" id="A0A378ZRN0"/>
<dbReference type="CDD" id="cd00165">
    <property type="entry name" value="S4"/>
    <property type="match status" value="1"/>
</dbReference>
<feature type="region of interest" description="Disordered" evidence="7">
    <location>
        <begin position="1"/>
        <end position="203"/>
    </location>
</feature>
<dbReference type="Gene3D" id="3.30.70.1560">
    <property type="entry name" value="Alpha-L RNA-binding motif"/>
    <property type="match status" value="1"/>
</dbReference>
<evidence type="ECO:0000313" key="9">
    <source>
        <dbReference type="EMBL" id="SUA99902.1"/>
    </source>
</evidence>
<dbReference type="PROSITE" id="PS01149">
    <property type="entry name" value="PSI_RSU"/>
    <property type="match status" value="1"/>
</dbReference>
<dbReference type="EMBL" id="UGSK01000001">
    <property type="protein sequence ID" value="SUA99902.1"/>
    <property type="molecule type" value="Genomic_DNA"/>
</dbReference>
<dbReference type="InterPro" id="IPR000748">
    <property type="entry name" value="PsdUridine_synth_RsuA/RluB/E/F"/>
</dbReference>
<feature type="compositionally biased region" description="Basic and acidic residues" evidence="7">
    <location>
        <begin position="571"/>
        <end position="657"/>
    </location>
</feature>
<dbReference type="SMART" id="SM00363">
    <property type="entry name" value="S4"/>
    <property type="match status" value="1"/>
</dbReference>
<sequence length="681" mass="75483">MTGNKTPSRPRGNRPGGPSRRNDGAGSSSSGRGGNRAPGKGFSGPRSSGPRFGGKSGPQGDRQGDRPDNRQDNRQGREGGFDERGHGPRGGQRGDRNDGAPRGERPQRDGWAPRGGDRPQQRDGWAPRGGDRPQQRDGWAPRGGDRPQQRDGWAPRGGDRPYRDDRPMRNDRPKRADSKPAPKRQAAPKPQAVRVAPEVSSHDGERIAKVMARAGLCSRRDAEVWITNGRVSVNGTVLTTPAITVTEDDIILVDGEPLPQKERTRLWLYHKPRGLVTTNFDPEGRPTVFEKLPEDLPRVVSVGRLDINTEGLLLLTNDGGLARVLELPATGWLRRYRVRAFGEITQDQLNALADGVAIDGVLYGGIEAVLDKTQGDNVWLTLGLREGKNREVKRVLEHLGLSVNRLIRLSFGPFQLLDLPEGEAREIKGRVLRDQLGDKLAEAAGADFEAPVLTQAAPKEEPKKKKPQQQGPKTRGEWMTARDGAQAVNRPKGPRRPRPEGGERSFGAKDGGRDGNREGGKREGGESQRPQKVSPRSRFRLTREPSVRKAEDERPQRTPRPRRIWGAEGLVEDKQQEQRTGRDRKPAFRDPDDRPIRPRERSERPERPERRERPEGGNRFERPAGGSRFERSDRPERGQRDDRGPRPDHGNRPDRGNRPVRSGPGGPKRGGGGGFKPRSRG</sequence>
<evidence type="ECO:0000313" key="10">
    <source>
        <dbReference type="Proteomes" id="UP000255000"/>
    </source>
</evidence>
<dbReference type="InterPro" id="IPR042092">
    <property type="entry name" value="PsdUridine_s_RsuA/RluB/E/F_cat"/>
</dbReference>
<dbReference type="Gene3D" id="3.30.70.580">
    <property type="entry name" value="Pseudouridine synthase I, catalytic domain, N-terminal subdomain"/>
    <property type="match status" value="1"/>
</dbReference>
<comment type="catalytic activity">
    <reaction evidence="1">
        <text>a uridine in RNA = a pseudouridine in RNA</text>
        <dbReference type="Rhea" id="RHEA:48348"/>
        <dbReference type="Rhea" id="RHEA-COMP:12068"/>
        <dbReference type="Rhea" id="RHEA-COMP:12069"/>
        <dbReference type="ChEBI" id="CHEBI:65314"/>
        <dbReference type="ChEBI" id="CHEBI:65315"/>
    </reaction>
</comment>
<feature type="compositionally biased region" description="Low complexity" evidence="7">
    <location>
        <begin position="37"/>
        <end position="50"/>
    </location>
</feature>
<dbReference type="SUPFAM" id="SSF55174">
    <property type="entry name" value="Alpha-L RNA-binding motif"/>
    <property type="match status" value="1"/>
</dbReference>
<dbReference type="OrthoDB" id="9807213at2"/>
<dbReference type="Pfam" id="PF01479">
    <property type="entry name" value="S4"/>
    <property type="match status" value="1"/>
</dbReference>
<evidence type="ECO:0000256" key="7">
    <source>
        <dbReference type="SAM" id="MobiDB-lite"/>
    </source>
</evidence>
<feature type="compositionally biased region" description="Basic and acidic residues" evidence="7">
    <location>
        <begin position="541"/>
        <end position="556"/>
    </location>
</feature>
<dbReference type="GO" id="GO:0120159">
    <property type="term" value="F:rRNA pseudouridine synthase activity"/>
    <property type="evidence" value="ECO:0007669"/>
    <property type="project" value="UniProtKB-ARBA"/>
</dbReference>
<dbReference type="EC" id="5.4.99.-" evidence="6"/>
<feature type="compositionally biased region" description="Basic and acidic residues" evidence="7">
    <location>
        <begin position="62"/>
        <end position="108"/>
    </location>
</feature>
<dbReference type="PANTHER" id="PTHR47683:SF3">
    <property type="entry name" value="RIBOSOMAL LARGE SUBUNIT PSEUDOURIDINE SYNTHASE B"/>
    <property type="match status" value="1"/>
</dbReference>
<dbReference type="Pfam" id="PF00849">
    <property type="entry name" value="PseudoU_synth_2"/>
    <property type="match status" value="1"/>
</dbReference>
<accession>A0A378ZRN0</accession>
<evidence type="ECO:0000259" key="8">
    <source>
        <dbReference type="SMART" id="SM00363"/>
    </source>
</evidence>
<dbReference type="InterPro" id="IPR036986">
    <property type="entry name" value="S4_RNA-bd_sf"/>
</dbReference>
<dbReference type="InterPro" id="IPR020094">
    <property type="entry name" value="TruA/RsuA/RluB/E/F_N"/>
</dbReference>
<dbReference type="NCBIfam" id="TIGR00093">
    <property type="entry name" value="pseudouridine synthase"/>
    <property type="match status" value="1"/>
</dbReference>
<feature type="compositionally biased region" description="Low complexity" evidence="7">
    <location>
        <begin position="16"/>
        <end position="30"/>
    </location>
</feature>
<dbReference type="PROSITE" id="PS50889">
    <property type="entry name" value="S4"/>
    <property type="match status" value="1"/>
</dbReference>